<feature type="transmembrane region" description="Helical" evidence="6">
    <location>
        <begin position="159"/>
        <end position="179"/>
    </location>
</feature>
<keyword evidence="9" id="KW-1185">Reference proteome</keyword>
<comment type="subcellular location">
    <subcellularLocation>
        <location evidence="1">Membrane</location>
    </subcellularLocation>
</comment>
<evidence type="ECO:0000256" key="3">
    <source>
        <dbReference type="ARBA" id="ARBA00022989"/>
    </source>
</evidence>
<feature type="transmembrane region" description="Helical" evidence="6">
    <location>
        <begin position="6"/>
        <end position="29"/>
    </location>
</feature>
<feature type="transmembrane region" description="Helical" evidence="6">
    <location>
        <begin position="58"/>
        <end position="76"/>
    </location>
</feature>
<keyword evidence="4 6" id="KW-0472">Membrane</keyword>
<dbReference type="PANTHER" id="PTHR30566:SF25">
    <property type="entry name" value="INNER MEMBRANE PROTEIN"/>
    <property type="match status" value="1"/>
</dbReference>
<reference evidence="8 9" key="1">
    <citation type="journal article" date="2019" name="Int. J. Syst. Evol. Microbiol.">
        <title>The Global Catalogue of Microorganisms (GCM) 10K type strain sequencing project: providing services to taxonomists for standard genome sequencing and annotation.</title>
        <authorList>
            <consortium name="The Broad Institute Genomics Platform"/>
            <consortium name="The Broad Institute Genome Sequencing Center for Infectious Disease"/>
            <person name="Wu L."/>
            <person name="Ma J."/>
        </authorList>
    </citation>
    <scope>NUCLEOTIDE SEQUENCE [LARGE SCALE GENOMIC DNA]</scope>
    <source>
        <strain evidence="8 9">JCM 14559</strain>
    </source>
</reference>
<gene>
    <name evidence="8" type="ORF">GCM10009759_60220</name>
</gene>
<sequence length="381" mass="40387">MEEAGQVWWWSAVRLAVVGAAVGLVLYLVDRLVDATTRRLSVTAGTVPQVLRGCRKPILAVAACGLLLAAMPWVRAPGGVGHLLVLATIGSCGWLAARAAALVLDGAVRLAVRRRDAAWAGRARTQAGLLGRILQAAIALLALAAMLMTFPAVRVVGTSLLASAGLVGVVAGIAAQSALSNLFAGIQMAFGDLARIGDVVVVGGEWGTVEEITLTAVVIATWDQRRIVMPMSYFAGRPFENWSRRSDRITGTALLHLDHSTPVGLLREEFESYLAKNPRWDGEGSALQVVDTTPSTLVVRALATAANAGDAFELRCDLREHLVGFLREHHPYALPRVAVTAAPGERRDERTDERTGQGERAGGRTGQGERTGAEQRTGAEG</sequence>
<feature type="region of interest" description="Disordered" evidence="5">
    <location>
        <begin position="337"/>
        <end position="381"/>
    </location>
</feature>
<proteinExistence type="predicted"/>
<organism evidence="8 9">
    <name type="scientific">Kitasatospora saccharophila</name>
    <dbReference type="NCBI Taxonomy" id="407973"/>
    <lineage>
        <taxon>Bacteria</taxon>
        <taxon>Bacillati</taxon>
        <taxon>Actinomycetota</taxon>
        <taxon>Actinomycetes</taxon>
        <taxon>Kitasatosporales</taxon>
        <taxon>Streptomycetaceae</taxon>
        <taxon>Kitasatospora</taxon>
    </lineage>
</organism>
<name>A0ABN2XNC6_9ACTN</name>
<dbReference type="Gene3D" id="2.30.30.60">
    <property type="match status" value="1"/>
</dbReference>
<dbReference type="PANTHER" id="PTHR30566">
    <property type="entry name" value="YNAI-RELATED MECHANOSENSITIVE ION CHANNEL"/>
    <property type="match status" value="1"/>
</dbReference>
<evidence type="ECO:0000313" key="8">
    <source>
        <dbReference type="EMBL" id="GAA2115323.1"/>
    </source>
</evidence>
<dbReference type="InterPro" id="IPR023408">
    <property type="entry name" value="MscS_beta-dom_sf"/>
</dbReference>
<dbReference type="Proteomes" id="UP001500897">
    <property type="component" value="Unassembled WGS sequence"/>
</dbReference>
<feature type="compositionally biased region" description="Basic and acidic residues" evidence="5">
    <location>
        <begin position="344"/>
        <end position="357"/>
    </location>
</feature>
<dbReference type="InterPro" id="IPR006685">
    <property type="entry name" value="MscS_channel_2nd"/>
</dbReference>
<keyword evidence="3 6" id="KW-1133">Transmembrane helix</keyword>
<evidence type="ECO:0000256" key="4">
    <source>
        <dbReference type="ARBA" id="ARBA00023136"/>
    </source>
</evidence>
<dbReference type="SUPFAM" id="SSF50182">
    <property type="entry name" value="Sm-like ribonucleoproteins"/>
    <property type="match status" value="1"/>
</dbReference>
<feature type="transmembrane region" description="Helical" evidence="6">
    <location>
        <begin position="129"/>
        <end position="153"/>
    </location>
</feature>
<evidence type="ECO:0000256" key="6">
    <source>
        <dbReference type="SAM" id="Phobius"/>
    </source>
</evidence>
<dbReference type="EMBL" id="BAAANS010000051">
    <property type="protein sequence ID" value="GAA2115323.1"/>
    <property type="molecule type" value="Genomic_DNA"/>
</dbReference>
<evidence type="ECO:0000313" key="9">
    <source>
        <dbReference type="Proteomes" id="UP001500897"/>
    </source>
</evidence>
<dbReference type="Gene3D" id="1.10.287.1260">
    <property type="match status" value="1"/>
</dbReference>
<comment type="caution">
    <text evidence="8">The sequence shown here is derived from an EMBL/GenBank/DDBJ whole genome shotgun (WGS) entry which is preliminary data.</text>
</comment>
<feature type="transmembrane region" description="Helical" evidence="6">
    <location>
        <begin position="82"/>
        <end position="108"/>
    </location>
</feature>
<evidence type="ECO:0000259" key="7">
    <source>
        <dbReference type="Pfam" id="PF00924"/>
    </source>
</evidence>
<dbReference type="RefSeq" id="WP_344556671.1">
    <property type="nucleotide sequence ID" value="NZ_BAAANS010000051.1"/>
</dbReference>
<evidence type="ECO:0000256" key="1">
    <source>
        <dbReference type="ARBA" id="ARBA00004370"/>
    </source>
</evidence>
<dbReference type="Pfam" id="PF00924">
    <property type="entry name" value="MS_channel_2nd"/>
    <property type="match status" value="1"/>
</dbReference>
<dbReference type="InterPro" id="IPR010920">
    <property type="entry name" value="LSM_dom_sf"/>
</dbReference>
<accession>A0ABN2XNC6</accession>
<feature type="domain" description="Mechanosensitive ion channel MscS" evidence="7">
    <location>
        <begin position="179"/>
        <end position="244"/>
    </location>
</feature>
<evidence type="ECO:0000256" key="2">
    <source>
        <dbReference type="ARBA" id="ARBA00022692"/>
    </source>
</evidence>
<keyword evidence="2 6" id="KW-0812">Transmembrane</keyword>
<evidence type="ECO:0000256" key="5">
    <source>
        <dbReference type="SAM" id="MobiDB-lite"/>
    </source>
</evidence>
<feature type="compositionally biased region" description="Basic and acidic residues" evidence="5">
    <location>
        <begin position="371"/>
        <end position="381"/>
    </location>
</feature>
<protein>
    <submittedName>
        <fullName evidence="8">Mechanosensitive ion channel</fullName>
    </submittedName>
</protein>